<dbReference type="RefSeq" id="WP_229593112.1">
    <property type="nucleotide sequence ID" value="NZ_AP024485.1"/>
</dbReference>
<dbReference type="InterPro" id="IPR024064">
    <property type="entry name" value="FdhE-like_sf"/>
</dbReference>
<proteinExistence type="predicted"/>
<organism evidence="1 2">
    <name type="scientific">Pseudodesulfovibrio sediminis</name>
    <dbReference type="NCBI Taxonomy" id="2810563"/>
    <lineage>
        <taxon>Bacteria</taxon>
        <taxon>Pseudomonadati</taxon>
        <taxon>Thermodesulfobacteriota</taxon>
        <taxon>Desulfovibrionia</taxon>
        <taxon>Desulfovibrionales</taxon>
        <taxon>Desulfovibrionaceae</taxon>
    </lineage>
</organism>
<dbReference type="SUPFAM" id="SSF144020">
    <property type="entry name" value="FdhE-like"/>
    <property type="match status" value="1"/>
</dbReference>
<dbReference type="Gene3D" id="3.90.1670.10">
    <property type="entry name" value="FdhE-like domain"/>
    <property type="match status" value="1"/>
</dbReference>
<dbReference type="PANTHER" id="PTHR37689">
    <property type="entry name" value="PROTEIN FDHE"/>
    <property type="match status" value="1"/>
</dbReference>
<keyword evidence="2" id="KW-1185">Reference proteome</keyword>
<dbReference type="CDD" id="cd16341">
    <property type="entry name" value="FdhE"/>
    <property type="match status" value="1"/>
</dbReference>
<protein>
    <submittedName>
        <fullName evidence="1">Formate dehydrogenase formation protein FdhE</fullName>
    </submittedName>
</protein>
<reference evidence="1" key="1">
    <citation type="journal article" date="2022" name="Arch. Microbiol.">
        <title>Pseudodesulfovibrio sediminis sp. nov., a mesophilic and neutrophilic sulfate-reducing bacterium isolated from sediment of a brackish lake.</title>
        <authorList>
            <person name="Takahashi A."/>
            <person name="Kojima H."/>
            <person name="Watanabe M."/>
            <person name="Fukui M."/>
        </authorList>
    </citation>
    <scope>NUCLEOTIDE SEQUENCE</scope>
    <source>
        <strain evidence="1">SF6</strain>
    </source>
</reference>
<name>A0ABM7P2Z9_9BACT</name>
<gene>
    <name evidence="1" type="ORF">PSDVSF_04010</name>
</gene>
<dbReference type="Proteomes" id="UP001053296">
    <property type="component" value="Chromosome"/>
</dbReference>
<dbReference type="PANTHER" id="PTHR37689:SF1">
    <property type="entry name" value="PROTEIN FDHE"/>
    <property type="match status" value="1"/>
</dbReference>
<evidence type="ECO:0000313" key="1">
    <source>
        <dbReference type="EMBL" id="BCS87159.1"/>
    </source>
</evidence>
<dbReference type="EMBL" id="AP024485">
    <property type="protein sequence ID" value="BCS87159.1"/>
    <property type="molecule type" value="Genomic_DNA"/>
</dbReference>
<evidence type="ECO:0000313" key="2">
    <source>
        <dbReference type="Proteomes" id="UP001053296"/>
    </source>
</evidence>
<accession>A0ABM7P2Z9</accession>
<sequence>MKSSFTQGQIESTLQDIQARDTAYAELAGRFGALFLERESVRTNLIKEKKESLQIDAGRVAVGVPILSDVDLTPWSDLFSRSNQAMLPVFAEVLQLEEETFRKLQSHLKETDTLMELVHAKIAGNRQLFEQHSEQLDISPHTLLSYCIETVCSPAFSAIAHTIDESFSWDQGSCPVCGSTPSIAQLSPKEVDSNEYLVGGGGKKYLHCTLCGHDWHYKRNACAACGNEDNESREIFHQDDVKYERIEACHNCGKYMLCVDMREYASLPDLDTVQMGLIHLDVIAHERQLYPITQTLWNTLK</sequence>
<dbReference type="InterPro" id="IPR006452">
    <property type="entry name" value="Formate_DH_accessory"/>
</dbReference>